<accession>A0AAJ1MKE1</accession>
<evidence type="ECO:0000256" key="1">
    <source>
        <dbReference type="ARBA" id="ARBA00004236"/>
    </source>
</evidence>
<dbReference type="AlphaFoldDB" id="A0AAJ1MKE1"/>
<protein>
    <submittedName>
        <fullName evidence="9">4Fe-4S binding protein</fullName>
    </submittedName>
</protein>
<evidence type="ECO:0000256" key="3">
    <source>
        <dbReference type="ARBA" id="ARBA00022723"/>
    </source>
</evidence>
<comment type="caution">
    <text evidence="9">The sequence shown here is derived from an EMBL/GenBank/DDBJ whole genome shotgun (WGS) entry which is preliminary data.</text>
</comment>
<evidence type="ECO:0000256" key="4">
    <source>
        <dbReference type="ARBA" id="ARBA00023004"/>
    </source>
</evidence>
<evidence type="ECO:0000256" key="2">
    <source>
        <dbReference type="ARBA" id="ARBA00022475"/>
    </source>
</evidence>
<feature type="transmembrane region" description="Helical" evidence="7">
    <location>
        <begin position="282"/>
        <end position="305"/>
    </location>
</feature>
<dbReference type="InterPro" id="IPR017900">
    <property type="entry name" value="4Fe4S_Fe_S_CS"/>
</dbReference>
<sequence length="521" mass="58207">MKKKKTRIRLFIQILFLVLIALIAFNHTLEELGQAIPLLSSASLHAVCPFGGVVSIYQYATGGTFVKKTHESSFILMIIVAALAVFMGPVFCGWICPFGTVQEFFGKIGKKLFKKKFNRFIPYKFDRWLRFLRYIVLVWVIYMTAVTGKIIFADYDPYFALFNFWTGEVAISGLVILFISLLLSIFVERPFCKYACPYGAVLGISNFFRIFKIKRTESSCINCGACDKACPMNIQVSRSATVRNHQCISCMKCTSEQVCPVADTVDLRVGANPGNKTIGSKLIAPIVLAVFIVGIGLSMIFNIWVTESSKTPAVYSSGEFEGIANPADIRGSYFFSDISKAFDIDVEILAQAFGVDDPDPSGFQVKEFEEILLPLDDGAEVGTDSVRLFVARYLGLPYTPEETTRLPFPAINLLKDKLTPADIESLQEISIRLSDVKPEYTDEAGESNTLVEEYDEEETVIKGKTTFDDLLKWGLAIEEIESVLGIELGARGTSVRDYLMENELEFSVYKEKLQVLVDARQ</sequence>
<dbReference type="InterPro" id="IPR017896">
    <property type="entry name" value="4Fe4S_Fe-S-bd"/>
</dbReference>
<keyword evidence="6 7" id="KW-0472">Membrane</keyword>
<comment type="subcellular location">
    <subcellularLocation>
        <location evidence="1">Cell membrane</location>
    </subcellularLocation>
</comment>
<dbReference type="PROSITE" id="PS51379">
    <property type="entry name" value="4FE4S_FER_2"/>
    <property type="match status" value="1"/>
</dbReference>
<dbReference type="GO" id="GO:0005886">
    <property type="term" value="C:plasma membrane"/>
    <property type="evidence" value="ECO:0007669"/>
    <property type="project" value="UniProtKB-SubCell"/>
</dbReference>
<dbReference type="Pfam" id="PF12801">
    <property type="entry name" value="Fer4_5"/>
    <property type="match status" value="2"/>
</dbReference>
<feature type="transmembrane region" description="Helical" evidence="7">
    <location>
        <begin position="131"/>
        <end position="152"/>
    </location>
</feature>
<dbReference type="PANTHER" id="PTHR30224:SF4">
    <property type="entry name" value="ELECTRON TRANSPORT PROTEIN YCCM-RELATED"/>
    <property type="match status" value="1"/>
</dbReference>
<feature type="transmembrane region" description="Helical" evidence="7">
    <location>
        <begin position="74"/>
        <end position="101"/>
    </location>
</feature>
<evidence type="ECO:0000259" key="8">
    <source>
        <dbReference type="PROSITE" id="PS51379"/>
    </source>
</evidence>
<dbReference type="SUPFAM" id="SSF54862">
    <property type="entry name" value="4Fe-4S ferredoxins"/>
    <property type="match status" value="1"/>
</dbReference>
<evidence type="ECO:0000256" key="6">
    <source>
        <dbReference type="ARBA" id="ARBA00023136"/>
    </source>
</evidence>
<keyword evidence="2" id="KW-1003">Cell membrane</keyword>
<evidence type="ECO:0000256" key="7">
    <source>
        <dbReference type="SAM" id="Phobius"/>
    </source>
</evidence>
<evidence type="ECO:0000256" key="5">
    <source>
        <dbReference type="ARBA" id="ARBA00023014"/>
    </source>
</evidence>
<dbReference type="PANTHER" id="PTHR30224">
    <property type="entry name" value="ELECTRON TRANSPORT PROTEIN"/>
    <property type="match status" value="1"/>
</dbReference>
<dbReference type="PROSITE" id="PS00198">
    <property type="entry name" value="4FE4S_FER_1"/>
    <property type="match status" value="1"/>
</dbReference>
<dbReference type="GO" id="GO:0051536">
    <property type="term" value="F:iron-sulfur cluster binding"/>
    <property type="evidence" value="ECO:0007669"/>
    <property type="project" value="UniProtKB-KW"/>
</dbReference>
<reference evidence="9 10" key="1">
    <citation type="submission" date="2022-12" db="EMBL/GenBank/DDBJ databases">
        <title>Metagenome assembled genome from gulf of manar.</title>
        <authorList>
            <person name="Kohli P."/>
            <person name="Pk S."/>
            <person name="Venkata Ramana C."/>
            <person name="Sasikala C."/>
        </authorList>
    </citation>
    <scope>NUCLEOTIDE SEQUENCE [LARGE SCALE GENOMIC DNA]</scope>
    <source>
        <strain evidence="9">JB008</strain>
    </source>
</reference>
<keyword evidence="4" id="KW-0408">Iron</keyword>
<proteinExistence type="predicted"/>
<dbReference type="EMBL" id="JAQQAL010000049">
    <property type="protein sequence ID" value="MDC7228483.1"/>
    <property type="molecule type" value="Genomic_DNA"/>
</dbReference>
<keyword evidence="3" id="KW-0479">Metal-binding</keyword>
<keyword evidence="5" id="KW-0411">Iron-sulfur</keyword>
<dbReference type="GO" id="GO:0046872">
    <property type="term" value="F:metal ion binding"/>
    <property type="evidence" value="ECO:0007669"/>
    <property type="project" value="UniProtKB-KW"/>
</dbReference>
<feature type="transmembrane region" description="Helical" evidence="7">
    <location>
        <begin position="164"/>
        <end position="187"/>
    </location>
</feature>
<evidence type="ECO:0000313" key="9">
    <source>
        <dbReference type="EMBL" id="MDC7228483.1"/>
    </source>
</evidence>
<feature type="domain" description="4Fe-4S ferredoxin-type" evidence="8">
    <location>
        <begin position="211"/>
        <end position="239"/>
    </location>
</feature>
<organism evidence="9 10">
    <name type="scientific">Candidatus Thalassospirochaeta sargassi</name>
    <dbReference type="NCBI Taxonomy" id="3119039"/>
    <lineage>
        <taxon>Bacteria</taxon>
        <taxon>Pseudomonadati</taxon>
        <taxon>Spirochaetota</taxon>
        <taxon>Spirochaetia</taxon>
        <taxon>Spirochaetales</taxon>
        <taxon>Spirochaetaceae</taxon>
        <taxon>Candidatus Thalassospirochaeta</taxon>
    </lineage>
</organism>
<name>A0AAJ1MKE1_9SPIO</name>
<keyword evidence="7" id="KW-1133">Transmembrane helix</keyword>
<gene>
    <name evidence="9" type="ORF">PQJ61_17105</name>
</gene>
<evidence type="ECO:0000313" key="10">
    <source>
        <dbReference type="Proteomes" id="UP001221217"/>
    </source>
</evidence>
<dbReference type="Gene3D" id="3.30.70.20">
    <property type="match status" value="1"/>
</dbReference>
<dbReference type="InterPro" id="IPR052378">
    <property type="entry name" value="NosR_regulator"/>
</dbReference>
<keyword evidence="7" id="KW-0812">Transmembrane</keyword>
<dbReference type="Proteomes" id="UP001221217">
    <property type="component" value="Unassembled WGS sequence"/>
</dbReference>